<proteinExistence type="predicted"/>
<sequence length="181" mass="20079">MDVGSVLLILALALLVGMILTQPFMRIKETEKLIQERKTSQEKDHLRSALLAEQERVLSALQELEFDYTLGKIPAEDYPHERAALLKHGADILRQLDALQPTNGRQKTAEERIEAAVAARRADAAGGRPVVAANLDEVELAILERKRQQQARPAGFCPKCGNPVTELDRFCSRCGNPVEKS</sequence>
<protein>
    <recommendedName>
        <fullName evidence="1">Zinc-ribbon domain-containing protein</fullName>
    </recommendedName>
</protein>
<evidence type="ECO:0000313" key="3">
    <source>
        <dbReference type="Proteomes" id="UP000050514"/>
    </source>
</evidence>
<accession>A0A0P6XA60</accession>
<dbReference type="Proteomes" id="UP000050514">
    <property type="component" value="Unassembled WGS sequence"/>
</dbReference>
<keyword evidence="3" id="KW-1185">Reference proteome</keyword>
<dbReference type="OrthoDB" id="164799at2"/>
<dbReference type="STRING" id="360411.AC812_03710"/>
<name>A0A0P6XA60_9CHLR</name>
<comment type="caution">
    <text evidence="2">The sequence shown here is derived from an EMBL/GenBank/DDBJ whole genome shotgun (WGS) entry which is preliminary data.</text>
</comment>
<evidence type="ECO:0000313" key="2">
    <source>
        <dbReference type="EMBL" id="KPL77096.1"/>
    </source>
</evidence>
<evidence type="ECO:0000259" key="1">
    <source>
        <dbReference type="Pfam" id="PF13240"/>
    </source>
</evidence>
<dbReference type="Pfam" id="PF13240">
    <property type="entry name" value="Zn_Ribbon_1"/>
    <property type="match status" value="1"/>
</dbReference>
<dbReference type="RefSeq" id="WP_061914441.1">
    <property type="nucleotide sequence ID" value="NZ_DF967971.1"/>
</dbReference>
<reference evidence="2 3" key="1">
    <citation type="submission" date="2015-07" db="EMBL/GenBank/DDBJ databases">
        <title>Draft genome of Bellilinea caldifistulae DSM 17877.</title>
        <authorList>
            <person name="Hemp J."/>
            <person name="Ward L.M."/>
            <person name="Pace L.A."/>
            <person name="Fischer W.W."/>
        </authorList>
    </citation>
    <scope>NUCLEOTIDE SEQUENCE [LARGE SCALE GENOMIC DNA]</scope>
    <source>
        <strain evidence="2 3">GOMI-1</strain>
    </source>
</reference>
<dbReference type="InterPro" id="IPR026870">
    <property type="entry name" value="Zinc_ribbon_dom"/>
</dbReference>
<gene>
    <name evidence="2" type="ORF">AC812_03710</name>
</gene>
<dbReference type="AlphaFoldDB" id="A0A0P6XA60"/>
<dbReference type="EMBL" id="LGHJ01000010">
    <property type="protein sequence ID" value="KPL77096.1"/>
    <property type="molecule type" value="Genomic_DNA"/>
</dbReference>
<organism evidence="2 3">
    <name type="scientific">Bellilinea caldifistulae</name>
    <dbReference type="NCBI Taxonomy" id="360411"/>
    <lineage>
        <taxon>Bacteria</taxon>
        <taxon>Bacillati</taxon>
        <taxon>Chloroflexota</taxon>
        <taxon>Anaerolineae</taxon>
        <taxon>Anaerolineales</taxon>
        <taxon>Anaerolineaceae</taxon>
        <taxon>Bellilinea</taxon>
    </lineage>
</organism>
<feature type="domain" description="Zinc-ribbon" evidence="1">
    <location>
        <begin position="156"/>
        <end position="178"/>
    </location>
</feature>